<feature type="disulfide bond" evidence="3">
    <location>
        <begin position="81"/>
        <end position="95"/>
    </location>
</feature>
<dbReference type="SMART" id="SM00270">
    <property type="entry name" value="ChtBD1"/>
    <property type="match status" value="4"/>
</dbReference>
<gene>
    <name evidence="7" type="ORF">SCUCBS95973_009446</name>
</gene>
<feature type="disulfide bond" evidence="3">
    <location>
        <begin position="271"/>
        <end position="285"/>
    </location>
</feature>
<feature type="domain" description="Chitin-binding type-1" evidence="6">
    <location>
        <begin position="191"/>
        <end position="235"/>
    </location>
</feature>
<keyword evidence="1 3" id="KW-0147">Chitin-binding</keyword>
<dbReference type="PANTHER" id="PTHR47849">
    <property type="entry name" value="CHITIN-BINDING LECTIN 1"/>
    <property type="match status" value="1"/>
</dbReference>
<comment type="caution">
    <text evidence="3">Lacks conserved residue(s) required for the propagation of feature annotation.</text>
</comment>
<keyword evidence="8" id="KW-1185">Reference proteome</keyword>
<evidence type="ECO:0000313" key="7">
    <source>
        <dbReference type="EMBL" id="CAK7235972.1"/>
    </source>
</evidence>
<feature type="disulfide bond" evidence="3">
    <location>
        <begin position="76"/>
        <end position="88"/>
    </location>
</feature>
<dbReference type="PRINTS" id="PR01217">
    <property type="entry name" value="PRICHEXTENSN"/>
</dbReference>
<feature type="chain" id="PRO_5046687765" description="Chitin-binding type-1 domain-containing protein" evidence="5">
    <location>
        <begin position="21"/>
        <end position="422"/>
    </location>
</feature>
<feature type="compositionally biased region" description="Pro residues" evidence="4">
    <location>
        <begin position="118"/>
        <end position="177"/>
    </location>
</feature>
<dbReference type="PANTHER" id="PTHR47849:SF8">
    <property type="entry name" value="LECTIN"/>
    <property type="match status" value="1"/>
</dbReference>
<feature type="disulfide bond" evidence="3">
    <location>
        <begin position="376"/>
        <end position="391"/>
    </location>
</feature>
<evidence type="ECO:0000259" key="6">
    <source>
        <dbReference type="PROSITE" id="PS50941"/>
    </source>
</evidence>
<feature type="disulfide bond" evidence="3">
    <location>
        <begin position="257"/>
        <end position="272"/>
    </location>
</feature>
<evidence type="ECO:0000256" key="4">
    <source>
        <dbReference type="SAM" id="MobiDB-lite"/>
    </source>
</evidence>
<dbReference type="InterPro" id="IPR018371">
    <property type="entry name" value="Chitin-binding_1_CS"/>
</dbReference>
<evidence type="ECO:0000256" key="1">
    <source>
        <dbReference type="ARBA" id="ARBA00022669"/>
    </source>
</evidence>
<proteinExistence type="predicted"/>
<dbReference type="SUPFAM" id="SSF57016">
    <property type="entry name" value="Plant lectins/antimicrobial peptides"/>
    <property type="match status" value="4"/>
</dbReference>
<dbReference type="InterPro" id="IPR001002">
    <property type="entry name" value="Chitin-bd_1"/>
</dbReference>
<organism evidence="7 8">
    <name type="scientific">Sporothrix curviconia</name>
    <dbReference type="NCBI Taxonomy" id="1260050"/>
    <lineage>
        <taxon>Eukaryota</taxon>
        <taxon>Fungi</taxon>
        <taxon>Dikarya</taxon>
        <taxon>Ascomycota</taxon>
        <taxon>Pezizomycotina</taxon>
        <taxon>Sordariomycetes</taxon>
        <taxon>Sordariomycetidae</taxon>
        <taxon>Ophiostomatales</taxon>
        <taxon>Ophiostomataceae</taxon>
        <taxon>Sporothrix</taxon>
    </lineage>
</organism>
<feature type="disulfide bond" evidence="3">
    <location>
        <begin position="67"/>
        <end position="82"/>
    </location>
</feature>
<dbReference type="PROSITE" id="PS50941">
    <property type="entry name" value="CHIT_BIND_I_2"/>
    <property type="match status" value="4"/>
</dbReference>
<sequence>MRWTSFTLGAALALSGTAYGSHGSNNVMANGAVGNIFQRHASGHENHQDGLAAMPVLMGRQAAAGRCGADGGNAKCPAGQCCSQWGYCGVGAEFCNPIALCQSDFGSCLGASQSATAAPPPTSTAAPPPPPVTTTPPAPPPPAPTTTTRAPPPPPPVTTSAPRPPPATSVAPPPPVSTSPGTPSTLVPSTNGMCGNSTTCAGSGHGSCCSQYSYCGDGVEFCGTGCQSRFGLCFSGFPAAPAPAPPTTFVPSTNGRCGNSTTCAGSGHGSCCSEYSYCGDGIEFCGAGCQSKLGLCFGGIAAAPAPAPVSVPANSAPAAPATTAKPVTSAAPKPPATSATSASTPAAPAAPAASSPAAPAPVSLPAGVSTTTDGSCGNGKTCLGSTFGQCCSQFGFCGTGDQFCPAIVACQPEWGHCDPATN</sequence>
<keyword evidence="2 3" id="KW-1015">Disulfide bond</keyword>
<accession>A0ABP0CV09</accession>
<dbReference type="EMBL" id="CAWUHB010000107">
    <property type="protein sequence ID" value="CAK7235972.1"/>
    <property type="molecule type" value="Genomic_DNA"/>
</dbReference>
<feature type="signal peptide" evidence="5">
    <location>
        <begin position="1"/>
        <end position="20"/>
    </location>
</feature>
<dbReference type="Gene3D" id="3.30.60.10">
    <property type="entry name" value="Endochitinase-like"/>
    <property type="match status" value="4"/>
</dbReference>
<feature type="region of interest" description="Disordered" evidence="4">
    <location>
        <begin position="112"/>
        <end position="184"/>
    </location>
</feature>
<evidence type="ECO:0000256" key="3">
    <source>
        <dbReference type="PROSITE-ProRule" id="PRU00261"/>
    </source>
</evidence>
<protein>
    <recommendedName>
        <fullName evidence="6">Chitin-binding type-1 domain-containing protein</fullName>
    </recommendedName>
</protein>
<dbReference type="CDD" id="cd00035">
    <property type="entry name" value="ChtBD1"/>
    <property type="match status" value="1"/>
</dbReference>
<dbReference type="Pfam" id="PF00187">
    <property type="entry name" value="Chitin_bind_1"/>
    <property type="match status" value="1"/>
</dbReference>
<dbReference type="Proteomes" id="UP001642405">
    <property type="component" value="Unassembled WGS sequence"/>
</dbReference>
<feature type="disulfide bond" evidence="3">
    <location>
        <begin position="208"/>
        <end position="222"/>
    </location>
</feature>
<reference evidence="7 8" key="1">
    <citation type="submission" date="2024-01" db="EMBL/GenBank/DDBJ databases">
        <authorList>
            <person name="Allen C."/>
            <person name="Tagirdzhanova G."/>
        </authorList>
    </citation>
    <scope>NUCLEOTIDE SEQUENCE [LARGE SCALE GENOMIC DNA]</scope>
</reference>
<feature type="region of interest" description="Disordered" evidence="4">
    <location>
        <begin position="311"/>
        <end position="364"/>
    </location>
</feature>
<name>A0ABP0CV09_9PEZI</name>
<evidence type="ECO:0000256" key="2">
    <source>
        <dbReference type="ARBA" id="ARBA00023157"/>
    </source>
</evidence>
<comment type="caution">
    <text evidence="7">The sequence shown here is derived from an EMBL/GenBank/DDBJ whole genome shotgun (WGS) entry which is preliminary data.</text>
</comment>
<dbReference type="InterPro" id="IPR036861">
    <property type="entry name" value="Endochitinase-like_sf"/>
</dbReference>
<keyword evidence="5" id="KW-0732">Signal</keyword>
<feature type="domain" description="Chitin-binding type-1" evidence="6">
    <location>
        <begin position="254"/>
        <end position="298"/>
    </location>
</feature>
<evidence type="ECO:0000256" key="5">
    <source>
        <dbReference type="SAM" id="SignalP"/>
    </source>
</evidence>
<dbReference type="PROSITE" id="PS00026">
    <property type="entry name" value="CHIT_BIND_I_1"/>
    <property type="match status" value="1"/>
</dbReference>
<feature type="domain" description="Chitin-binding type-1" evidence="6">
    <location>
        <begin position="64"/>
        <end position="110"/>
    </location>
</feature>
<feature type="domain" description="Chitin-binding type-1" evidence="6">
    <location>
        <begin position="373"/>
        <end position="419"/>
    </location>
</feature>
<feature type="disulfide bond" evidence="3">
    <location>
        <begin position="390"/>
        <end position="404"/>
    </location>
</feature>
<feature type="disulfide bond" evidence="3">
    <location>
        <begin position="194"/>
        <end position="209"/>
    </location>
</feature>
<evidence type="ECO:0000313" key="8">
    <source>
        <dbReference type="Proteomes" id="UP001642405"/>
    </source>
</evidence>